<keyword evidence="8" id="KW-0807">Transducer</keyword>
<dbReference type="GO" id="GO:0005886">
    <property type="term" value="C:plasma membrane"/>
    <property type="evidence" value="ECO:0007669"/>
    <property type="project" value="UniProtKB-SubCell"/>
</dbReference>
<feature type="transmembrane region" description="Helical" evidence="10">
    <location>
        <begin position="133"/>
        <end position="158"/>
    </location>
</feature>
<keyword evidence="2" id="KW-1003">Cell membrane</keyword>
<dbReference type="Pfam" id="PF00001">
    <property type="entry name" value="7tm_1"/>
    <property type="match status" value="1"/>
</dbReference>
<keyword evidence="13" id="KW-1185">Reference proteome</keyword>
<feature type="transmembrane region" description="Helical" evidence="10">
    <location>
        <begin position="35"/>
        <end position="68"/>
    </location>
</feature>
<dbReference type="PROSITE" id="PS50262">
    <property type="entry name" value="G_PROTEIN_RECEP_F1_2"/>
    <property type="match status" value="1"/>
</dbReference>
<organism evidence="12 13">
    <name type="scientific">Desmophyllum pertusum</name>
    <dbReference type="NCBI Taxonomy" id="174260"/>
    <lineage>
        <taxon>Eukaryota</taxon>
        <taxon>Metazoa</taxon>
        <taxon>Cnidaria</taxon>
        <taxon>Anthozoa</taxon>
        <taxon>Hexacorallia</taxon>
        <taxon>Scleractinia</taxon>
        <taxon>Caryophylliina</taxon>
        <taxon>Caryophylliidae</taxon>
        <taxon>Desmophyllum</taxon>
    </lineage>
</organism>
<reference evidence="12" key="1">
    <citation type="submission" date="2023-01" db="EMBL/GenBank/DDBJ databases">
        <title>Genome assembly of the deep-sea coral Lophelia pertusa.</title>
        <authorList>
            <person name="Herrera S."/>
            <person name="Cordes E."/>
        </authorList>
    </citation>
    <scope>NUCLEOTIDE SEQUENCE</scope>
    <source>
        <strain evidence="12">USNM1676648</strain>
        <tissue evidence="12">Polyp</tissue>
    </source>
</reference>
<dbReference type="SUPFAM" id="SSF81321">
    <property type="entry name" value="Family A G protein-coupled receptor-like"/>
    <property type="match status" value="1"/>
</dbReference>
<dbReference type="Gene3D" id="1.20.1070.10">
    <property type="entry name" value="Rhodopsin 7-helix transmembrane proteins"/>
    <property type="match status" value="1"/>
</dbReference>
<evidence type="ECO:0000313" key="12">
    <source>
        <dbReference type="EMBL" id="KAJ7333657.1"/>
    </source>
</evidence>
<dbReference type="EMBL" id="MU827786">
    <property type="protein sequence ID" value="KAJ7333657.1"/>
    <property type="molecule type" value="Genomic_DNA"/>
</dbReference>
<dbReference type="PANTHER" id="PTHR24249:SF406">
    <property type="entry name" value="G-PROTEIN COUPLED RECEPTORS FAMILY 1 PROFILE DOMAIN-CONTAINING PROTEIN"/>
    <property type="match status" value="1"/>
</dbReference>
<name>A0A9X0CGT4_9CNID</name>
<evidence type="ECO:0000256" key="3">
    <source>
        <dbReference type="ARBA" id="ARBA00022692"/>
    </source>
</evidence>
<dbReference type="InterPro" id="IPR017452">
    <property type="entry name" value="GPCR_Rhodpsn_7TM"/>
</dbReference>
<accession>A0A9X0CGT4</accession>
<feature type="region of interest" description="Disordered" evidence="9">
    <location>
        <begin position="1"/>
        <end position="24"/>
    </location>
</feature>
<feature type="compositionally biased region" description="Low complexity" evidence="9">
    <location>
        <begin position="1"/>
        <end position="18"/>
    </location>
</feature>
<evidence type="ECO:0000313" key="13">
    <source>
        <dbReference type="Proteomes" id="UP001163046"/>
    </source>
</evidence>
<evidence type="ECO:0000259" key="11">
    <source>
        <dbReference type="PROSITE" id="PS50262"/>
    </source>
</evidence>
<evidence type="ECO:0000256" key="4">
    <source>
        <dbReference type="ARBA" id="ARBA00022989"/>
    </source>
</evidence>
<dbReference type="OrthoDB" id="5957871at2759"/>
<evidence type="ECO:0000256" key="5">
    <source>
        <dbReference type="ARBA" id="ARBA00023040"/>
    </source>
</evidence>
<sequence>MEADNTTTWNLTNNTNGTRPGSSGWFPRQMTTEDIVFDVSFCILALLIVFDNSLVIGVVIAISCGAWILATLAGTTMEFLDEKNKKLYGVIVTAIFFFIPLIIILVAYGKIFQIARAHARGRGNSSFRKDLRIATTVAVVIGLFVICWTPFFAITFAFSVRLTEYDKNAHGLHGRVRQVPNVHLQCEASFENLQQRSVTPSPQPPSGLFDMRRKSYCEGIQSESNNPIKLEILTTKSLADGLQALNEDHTNHTLPSYVPSASSLLTSTSAVAASSEELCNPVFEHDQTETGIYAIDQAIPSEKDSDMIGSKTVCKNVLS</sequence>
<comment type="caution">
    <text evidence="12">The sequence shown here is derived from an EMBL/GenBank/DDBJ whole genome shotgun (WGS) entry which is preliminary data.</text>
</comment>
<keyword evidence="5" id="KW-0297">G-protein coupled receptor</keyword>
<keyword evidence="4 10" id="KW-1133">Transmembrane helix</keyword>
<evidence type="ECO:0000256" key="6">
    <source>
        <dbReference type="ARBA" id="ARBA00023136"/>
    </source>
</evidence>
<dbReference type="Proteomes" id="UP001163046">
    <property type="component" value="Unassembled WGS sequence"/>
</dbReference>
<dbReference type="GO" id="GO:0004930">
    <property type="term" value="F:G protein-coupled receptor activity"/>
    <property type="evidence" value="ECO:0007669"/>
    <property type="project" value="UniProtKB-KW"/>
</dbReference>
<dbReference type="PANTHER" id="PTHR24249">
    <property type="entry name" value="HISTAMINE RECEPTOR-RELATED G-PROTEIN COUPLED RECEPTOR"/>
    <property type="match status" value="1"/>
</dbReference>
<evidence type="ECO:0000256" key="1">
    <source>
        <dbReference type="ARBA" id="ARBA00004651"/>
    </source>
</evidence>
<protein>
    <recommendedName>
        <fullName evidence="11">G-protein coupled receptors family 1 profile domain-containing protein</fullName>
    </recommendedName>
</protein>
<evidence type="ECO:0000256" key="7">
    <source>
        <dbReference type="ARBA" id="ARBA00023170"/>
    </source>
</evidence>
<evidence type="ECO:0000256" key="10">
    <source>
        <dbReference type="SAM" id="Phobius"/>
    </source>
</evidence>
<dbReference type="AlphaFoldDB" id="A0A9X0CGT4"/>
<evidence type="ECO:0000256" key="8">
    <source>
        <dbReference type="ARBA" id="ARBA00023224"/>
    </source>
</evidence>
<feature type="transmembrane region" description="Helical" evidence="10">
    <location>
        <begin position="88"/>
        <end position="112"/>
    </location>
</feature>
<evidence type="ECO:0000256" key="2">
    <source>
        <dbReference type="ARBA" id="ARBA00022475"/>
    </source>
</evidence>
<proteinExistence type="predicted"/>
<keyword evidence="7" id="KW-0675">Receptor</keyword>
<dbReference type="InterPro" id="IPR000276">
    <property type="entry name" value="GPCR_Rhodpsn"/>
</dbReference>
<keyword evidence="6 10" id="KW-0472">Membrane</keyword>
<feature type="domain" description="G-protein coupled receptors family 1 profile" evidence="11">
    <location>
        <begin position="64"/>
        <end position="156"/>
    </location>
</feature>
<comment type="subcellular location">
    <subcellularLocation>
        <location evidence="1">Cell membrane</location>
        <topology evidence="1">Multi-pass membrane protein</topology>
    </subcellularLocation>
</comment>
<keyword evidence="3 10" id="KW-0812">Transmembrane</keyword>
<gene>
    <name evidence="12" type="ORF">OS493_017201</name>
</gene>
<dbReference type="InterPro" id="IPR050569">
    <property type="entry name" value="TAAR"/>
</dbReference>
<evidence type="ECO:0000256" key="9">
    <source>
        <dbReference type="SAM" id="MobiDB-lite"/>
    </source>
</evidence>